<feature type="domain" description="Ubiquitin-like protease family profile" evidence="5">
    <location>
        <begin position="392"/>
        <end position="568"/>
    </location>
</feature>
<evidence type="ECO:0000256" key="1">
    <source>
        <dbReference type="ARBA" id="ARBA00005234"/>
    </source>
</evidence>
<dbReference type="Proteomes" id="UP000675881">
    <property type="component" value="Chromosome 13"/>
</dbReference>
<dbReference type="Pfam" id="PF01370">
    <property type="entry name" value="Epimerase"/>
    <property type="match status" value="1"/>
</dbReference>
<dbReference type="OrthoDB" id="16464at2759"/>
<dbReference type="InterPro" id="IPR036291">
    <property type="entry name" value="NAD(P)-bd_dom_sf"/>
</dbReference>
<dbReference type="PANTHER" id="PTHR46468">
    <property type="entry name" value="SENTRIN-SPECIFIC PROTEASE 8"/>
    <property type="match status" value="1"/>
</dbReference>
<dbReference type="InterPro" id="IPR038765">
    <property type="entry name" value="Papain-like_cys_pep_sf"/>
</dbReference>
<gene>
    <name evidence="6" type="ORF">LSAA_4149</name>
</gene>
<evidence type="ECO:0000313" key="7">
    <source>
        <dbReference type="Proteomes" id="UP000675881"/>
    </source>
</evidence>
<evidence type="ECO:0000256" key="3">
    <source>
        <dbReference type="ARBA" id="ARBA00022801"/>
    </source>
</evidence>
<dbReference type="SUPFAM" id="SSF54001">
    <property type="entry name" value="Cysteine proteinases"/>
    <property type="match status" value="1"/>
</dbReference>
<dbReference type="PANTHER" id="PTHR46468:SF1">
    <property type="entry name" value="SENTRIN-SPECIFIC PROTEASE 8"/>
    <property type="match status" value="1"/>
</dbReference>
<organism evidence="6 7">
    <name type="scientific">Lepeophtheirus salmonis</name>
    <name type="common">Salmon louse</name>
    <name type="synonym">Caligus salmonis</name>
    <dbReference type="NCBI Taxonomy" id="72036"/>
    <lineage>
        <taxon>Eukaryota</taxon>
        <taxon>Metazoa</taxon>
        <taxon>Ecdysozoa</taxon>
        <taxon>Arthropoda</taxon>
        <taxon>Crustacea</taxon>
        <taxon>Multicrustacea</taxon>
        <taxon>Hexanauplia</taxon>
        <taxon>Copepoda</taxon>
        <taxon>Siphonostomatoida</taxon>
        <taxon>Caligidae</taxon>
        <taxon>Lepeophtheirus</taxon>
    </lineage>
</organism>
<dbReference type="AlphaFoldDB" id="A0A7R8CLN5"/>
<dbReference type="SUPFAM" id="SSF51735">
    <property type="entry name" value="NAD(P)-binding Rossmann-fold domains"/>
    <property type="match status" value="1"/>
</dbReference>
<dbReference type="EMBL" id="HG994592">
    <property type="protein sequence ID" value="CAF2829739.1"/>
    <property type="molecule type" value="Genomic_DNA"/>
</dbReference>
<dbReference type="Pfam" id="PF02902">
    <property type="entry name" value="Peptidase_C48"/>
    <property type="match status" value="1"/>
</dbReference>
<evidence type="ECO:0000256" key="2">
    <source>
        <dbReference type="ARBA" id="ARBA00022670"/>
    </source>
</evidence>
<dbReference type="InterPro" id="IPR003653">
    <property type="entry name" value="Peptidase_C48_C"/>
</dbReference>
<keyword evidence="2 6" id="KW-0645">Protease</keyword>
<comment type="similarity">
    <text evidence="1">Belongs to the peptidase C48 family.</text>
</comment>
<dbReference type="GO" id="GO:0000338">
    <property type="term" value="P:protein deneddylation"/>
    <property type="evidence" value="ECO:0007669"/>
    <property type="project" value="TreeGrafter"/>
</dbReference>
<proteinExistence type="inferred from homology"/>
<dbReference type="Gene3D" id="3.40.50.720">
    <property type="entry name" value="NAD(P)-binding Rossmann-like Domain"/>
    <property type="match status" value="1"/>
</dbReference>
<accession>A0A7R8CLN5</accession>
<dbReference type="GO" id="GO:0006508">
    <property type="term" value="P:proteolysis"/>
    <property type="evidence" value="ECO:0007669"/>
    <property type="project" value="UniProtKB-KW"/>
</dbReference>
<sequence length="607" mass="69312">MIRLFLIISITFSPLAKSKKSILSFGGNGNIGSEVLYQLISTKEYDDIYTVFRSGEWYFDNGERVAPKVTYLSCDRAKDPPCPENEDPCDINSLKLCPDLFKIMNKTEFDIVLDFSAYEPKWIRDVLGLLKLKEDGVYIYISTDSVYEVSKPKTSRRPSVETDAVRPDDFKIRDQLKNSDMYGHSKLAGEEVLKEQNSVNWVSLRLADVIGPRDTTRRLWLYILWIKFYSSIQEPIFIPPEVKGVDESVTYVKDVGRVVLSVIDKGPSVWNEAYNVALEGTFTLESIITKTAETLNVSSANLEFDRKESDRSFHLFPTVYGGSMSIQKAKTILNFEPTDIDEAFRDTIDWCLETFINDEIEREEMTTRLLTYVVPGRRADMGDPVVISYGDALLRHSDVQLLKPQKWLNDQIIGFYFEYLHQNHNYGSEKICFISPEVSQFLKMGGSEEIALFLEPRDLLNKEVIALAINNAQDPSSPGGSHWSFLIYSRQSSTYFHLDSLGKGNEEDARITAHQVHQFLKRKKMENINNFSSNSSTVTKFSFVNVPVPRQTNGYDCGIHVLCHAEHSLHHFIIYGSPDGLQPLEESIIKKKRKEILELVNNLSKTL</sequence>
<dbReference type="InterPro" id="IPR001509">
    <property type="entry name" value="Epimerase_deHydtase"/>
</dbReference>
<reference evidence="6" key="1">
    <citation type="submission" date="2021-02" db="EMBL/GenBank/DDBJ databases">
        <authorList>
            <person name="Bekaert M."/>
        </authorList>
    </citation>
    <scope>NUCLEOTIDE SEQUENCE</scope>
    <source>
        <strain evidence="6">IoA-00</strain>
    </source>
</reference>
<keyword evidence="7" id="KW-1185">Reference proteome</keyword>
<name>A0A7R8CLN5_LEPSM</name>
<protein>
    <submittedName>
        <fullName evidence="6">Sentrin-specific protease 8</fullName>
    </submittedName>
</protein>
<evidence type="ECO:0000313" key="6">
    <source>
        <dbReference type="EMBL" id="CAF2829739.1"/>
    </source>
</evidence>
<dbReference type="GO" id="GO:0008234">
    <property type="term" value="F:cysteine-type peptidase activity"/>
    <property type="evidence" value="ECO:0007669"/>
    <property type="project" value="UniProtKB-KW"/>
</dbReference>
<evidence type="ECO:0000259" key="5">
    <source>
        <dbReference type="PROSITE" id="PS50600"/>
    </source>
</evidence>
<dbReference type="Gene3D" id="3.40.395.10">
    <property type="entry name" value="Adenoviral Proteinase, Chain A"/>
    <property type="match status" value="1"/>
</dbReference>
<dbReference type="GO" id="GO:0019784">
    <property type="term" value="F:deNEDDylase activity"/>
    <property type="evidence" value="ECO:0007669"/>
    <property type="project" value="InterPro"/>
</dbReference>
<dbReference type="PROSITE" id="PS50600">
    <property type="entry name" value="ULP_PROTEASE"/>
    <property type="match status" value="1"/>
</dbReference>
<evidence type="ECO:0000256" key="4">
    <source>
        <dbReference type="ARBA" id="ARBA00022807"/>
    </source>
</evidence>
<keyword evidence="4" id="KW-0788">Thiol protease</keyword>
<dbReference type="InterPro" id="IPR044613">
    <property type="entry name" value="Nep1/2-like"/>
</dbReference>
<keyword evidence="3" id="KW-0378">Hydrolase</keyword>